<proteinExistence type="predicted"/>
<keyword evidence="1" id="KW-1133">Transmembrane helix</keyword>
<feature type="transmembrane region" description="Helical" evidence="1">
    <location>
        <begin position="114"/>
        <end position="132"/>
    </location>
</feature>
<organism evidence="2 3">
    <name type="scientific">Neisseria shayeganii</name>
    <dbReference type="NCBI Taxonomy" id="607712"/>
    <lineage>
        <taxon>Bacteria</taxon>
        <taxon>Pseudomonadati</taxon>
        <taxon>Pseudomonadota</taxon>
        <taxon>Betaproteobacteria</taxon>
        <taxon>Neisseriales</taxon>
        <taxon>Neisseriaceae</taxon>
        <taxon>Neisseria</taxon>
    </lineage>
</organism>
<evidence type="ECO:0000313" key="2">
    <source>
        <dbReference type="EMBL" id="QMT41426.1"/>
    </source>
</evidence>
<reference evidence="2 3" key="1">
    <citation type="submission" date="2020-07" db="EMBL/GenBank/DDBJ databases">
        <title>Genomic diversity of species in the Neisseriaceae family.</title>
        <authorList>
            <person name="Vincent A.T."/>
            <person name="Bernet E."/>
            <person name="Veyrier F.J."/>
        </authorList>
    </citation>
    <scope>NUCLEOTIDE SEQUENCE [LARGE SCALE GENOMIC DNA]</scope>
    <source>
        <strain evidence="2 3">DSM 22244</strain>
    </source>
</reference>
<dbReference type="KEGG" id="nsg:H3L94_05230"/>
<dbReference type="Pfam" id="PF10947">
    <property type="entry name" value="DUF2628"/>
    <property type="match status" value="1"/>
</dbReference>
<keyword evidence="1" id="KW-0812">Transmembrane</keyword>
<dbReference type="RefSeq" id="WP_182122957.1">
    <property type="nucleotide sequence ID" value="NZ_CP059567.1"/>
</dbReference>
<dbReference type="Proteomes" id="UP000514752">
    <property type="component" value="Chromosome"/>
</dbReference>
<feature type="transmembrane region" description="Helical" evidence="1">
    <location>
        <begin position="62"/>
        <end position="80"/>
    </location>
</feature>
<evidence type="ECO:0000256" key="1">
    <source>
        <dbReference type="SAM" id="Phobius"/>
    </source>
</evidence>
<sequence length="143" mass="16081">MNQSENPYRAPQGTDLTDSANRMRIIEQLDVAESWKKRFRLIEKAGGEKLPRIKELSFGERMSVGFNVWTMLFGVIYLLIKGMWKLALSYVAAAVLLSLAVSALEASGWKTGNALFFGLAAGFAAITNRHYYKKMVLGRSDWL</sequence>
<accession>A0A7D7S682</accession>
<gene>
    <name evidence="2" type="ORF">H3L94_05230</name>
</gene>
<dbReference type="InterPro" id="IPR024399">
    <property type="entry name" value="DUF2628"/>
</dbReference>
<protein>
    <submittedName>
        <fullName evidence="2">DUF2628 domain-containing protein</fullName>
    </submittedName>
</protein>
<dbReference type="AlphaFoldDB" id="A0A7D7S682"/>
<keyword evidence="1" id="KW-0472">Membrane</keyword>
<dbReference type="EMBL" id="CP059567">
    <property type="protein sequence ID" value="QMT41426.1"/>
    <property type="molecule type" value="Genomic_DNA"/>
</dbReference>
<name>A0A7D7S682_9NEIS</name>
<evidence type="ECO:0000313" key="3">
    <source>
        <dbReference type="Proteomes" id="UP000514752"/>
    </source>
</evidence>
<feature type="transmembrane region" description="Helical" evidence="1">
    <location>
        <begin position="87"/>
        <end position="108"/>
    </location>
</feature>